<proteinExistence type="predicted"/>
<feature type="non-terminal residue" evidence="1">
    <location>
        <position position="1"/>
    </location>
</feature>
<evidence type="ECO:0000313" key="1">
    <source>
        <dbReference type="EMBL" id="EJW99291.1"/>
    </source>
</evidence>
<sequence length="65" mass="7346">CLIEEIKFAPTPIRKITHPLIIKTDVIPHASTQYPEATIPSIEGNVLKLKMRENVRPSMSEAKFC</sequence>
<dbReference type="AlphaFoldDB" id="J9FWB2"/>
<accession>J9FWB2</accession>
<reference evidence="1" key="1">
    <citation type="journal article" date="2012" name="PLoS ONE">
        <title>Gene sets for utilization of primary and secondary nutrition supplies in the distal gut of endangered iberian lynx.</title>
        <authorList>
            <person name="Alcaide M."/>
            <person name="Messina E."/>
            <person name="Richter M."/>
            <person name="Bargiela R."/>
            <person name="Peplies J."/>
            <person name="Huws S.A."/>
            <person name="Newbold C.J."/>
            <person name="Golyshin P.N."/>
            <person name="Simon M.A."/>
            <person name="Lopez G."/>
            <person name="Yakimov M.M."/>
            <person name="Ferrer M."/>
        </authorList>
    </citation>
    <scope>NUCLEOTIDE SEQUENCE</scope>
</reference>
<comment type="caution">
    <text evidence="1">The sequence shown here is derived from an EMBL/GenBank/DDBJ whole genome shotgun (WGS) entry which is preliminary data.</text>
</comment>
<protein>
    <submittedName>
        <fullName evidence="1">Uncharacterized protein</fullName>
    </submittedName>
</protein>
<gene>
    <name evidence="1" type="ORF">EVA_12602</name>
</gene>
<organism evidence="1">
    <name type="scientific">gut metagenome</name>
    <dbReference type="NCBI Taxonomy" id="749906"/>
    <lineage>
        <taxon>unclassified sequences</taxon>
        <taxon>metagenomes</taxon>
        <taxon>organismal metagenomes</taxon>
    </lineage>
</organism>
<name>J9FWB2_9ZZZZ</name>
<dbReference type="EMBL" id="AMCI01003874">
    <property type="protein sequence ID" value="EJW99291.1"/>
    <property type="molecule type" value="Genomic_DNA"/>
</dbReference>